<dbReference type="EMBL" id="NBYN01000026">
    <property type="protein sequence ID" value="OSO93349.1"/>
    <property type="molecule type" value="Genomic_DNA"/>
</dbReference>
<sequence length="205" mass="24548">MLEKLTQIKKLAYTPFVAFNSLPEHPGIYFVTDGASRVWYCGIADNLKQRHLAHEKKNLFLEAKCHGLRYFLWEDRQDLEEWEEEAIKHYQPPLNKEQGHHIPLVDLGYEKSSYFNRYLEIRMIQKELEKEMEELKPNIVSLLEEQGEKVRTDSFYAYLIHRKKYEYSQEVKDLELRVKMQRKKEEDEGIAIVVDEIIFPSIKLI</sequence>
<name>A0A1X4G940_9CYAN</name>
<evidence type="ECO:0000259" key="1">
    <source>
        <dbReference type="PROSITE" id="PS50164"/>
    </source>
</evidence>
<protein>
    <recommendedName>
        <fullName evidence="1">GIY-YIG domain-containing protein</fullName>
    </recommendedName>
</protein>
<reference evidence="3" key="1">
    <citation type="submission" date="2017-04" db="EMBL/GenBank/DDBJ databases">
        <authorList>
            <person name="Abreu V.A."/>
            <person name="Popin R.V."/>
            <person name="Rigonato J."/>
            <person name="Andreote A.P."/>
            <person name="Schaker P.C."/>
            <person name="Hoff-Risseti C."/>
            <person name="Alvarenga D.O."/>
            <person name="Varani A.M."/>
            <person name="Fiore M.F."/>
        </authorList>
    </citation>
    <scope>NUCLEOTIDE SEQUENCE [LARGE SCALE GENOMIC DNA]</scope>
    <source>
        <strain evidence="3">CENA303</strain>
    </source>
</reference>
<dbReference type="InterPro" id="IPR035901">
    <property type="entry name" value="GIY-YIG_endonuc_sf"/>
</dbReference>
<dbReference type="CDD" id="cd00719">
    <property type="entry name" value="GIY-YIG_SF"/>
    <property type="match status" value="1"/>
</dbReference>
<dbReference type="RefSeq" id="WP_071249073.1">
    <property type="nucleotide sequence ID" value="NZ_NBYN01000026.1"/>
</dbReference>
<organism evidence="2 3">
    <name type="scientific">Cylindrospermopsis raciborskii CENA303</name>
    <dbReference type="NCBI Taxonomy" id="1170769"/>
    <lineage>
        <taxon>Bacteria</taxon>
        <taxon>Bacillati</taxon>
        <taxon>Cyanobacteriota</taxon>
        <taxon>Cyanophyceae</taxon>
        <taxon>Nostocales</taxon>
        <taxon>Aphanizomenonaceae</taxon>
        <taxon>Cylindrospermopsis</taxon>
    </lineage>
</organism>
<dbReference type="Proteomes" id="UP000192997">
    <property type="component" value="Unassembled WGS sequence"/>
</dbReference>
<dbReference type="Gene3D" id="3.40.1440.10">
    <property type="entry name" value="GIY-YIG endonuclease"/>
    <property type="match status" value="1"/>
</dbReference>
<dbReference type="AlphaFoldDB" id="A0A1X4G940"/>
<dbReference type="PROSITE" id="PS50164">
    <property type="entry name" value="GIY_YIG"/>
    <property type="match status" value="1"/>
</dbReference>
<evidence type="ECO:0000313" key="3">
    <source>
        <dbReference type="Proteomes" id="UP000192997"/>
    </source>
</evidence>
<dbReference type="InterPro" id="IPR000305">
    <property type="entry name" value="GIY-YIG_endonuc"/>
</dbReference>
<feature type="domain" description="GIY-YIG" evidence="1">
    <location>
        <begin position="24"/>
        <end position="96"/>
    </location>
</feature>
<dbReference type="SMART" id="SM00465">
    <property type="entry name" value="GIYc"/>
    <property type="match status" value="1"/>
</dbReference>
<proteinExistence type="predicted"/>
<gene>
    <name evidence="2" type="ORF">B7O87_05450</name>
</gene>
<accession>A0A1X4G940</accession>
<dbReference type="SUPFAM" id="SSF82771">
    <property type="entry name" value="GIY-YIG endonuclease"/>
    <property type="match status" value="1"/>
</dbReference>
<evidence type="ECO:0000313" key="2">
    <source>
        <dbReference type="EMBL" id="OSO93349.1"/>
    </source>
</evidence>
<comment type="caution">
    <text evidence="2">The sequence shown here is derived from an EMBL/GenBank/DDBJ whole genome shotgun (WGS) entry which is preliminary data.</text>
</comment>